<dbReference type="Proteomes" id="UP000236319">
    <property type="component" value="Unassembled WGS sequence"/>
</dbReference>
<evidence type="ECO:0000313" key="3">
    <source>
        <dbReference type="Proteomes" id="UP000236319"/>
    </source>
</evidence>
<keyword evidence="2" id="KW-0808">Transferase</keyword>
<keyword evidence="1" id="KW-0812">Transmembrane</keyword>
<dbReference type="RefSeq" id="XP_028869502.1">
    <property type="nucleotide sequence ID" value="XM_029013669.1"/>
</dbReference>
<feature type="transmembrane region" description="Helical" evidence="1">
    <location>
        <begin position="167"/>
        <end position="185"/>
    </location>
</feature>
<proteinExistence type="predicted"/>
<evidence type="ECO:0000256" key="1">
    <source>
        <dbReference type="SAM" id="Phobius"/>
    </source>
</evidence>
<name>A0A2H6KJV4_9APIC</name>
<dbReference type="EMBL" id="BDSA01000027">
    <property type="protein sequence ID" value="GBE63259.1"/>
    <property type="molecule type" value="Genomic_DNA"/>
</dbReference>
<feature type="transmembrane region" description="Helical" evidence="1">
    <location>
        <begin position="57"/>
        <end position="78"/>
    </location>
</feature>
<reference evidence="2 3" key="1">
    <citation type="journal article" date="2017" name="BMC Genomics">
        <title>Whole-genome assembly of Babesia ovata and comparative genomics between closely related pathogens.</title>
        <authorList>
            <person name="Yamagishi J."/>
            <person name="Asada M."/>
            <person name="Hakimi H."/>
            <person name="Tanaka T.Q."/>
            <person name="Sugimoto C."/>
            <person name="Kawazu S."/>
        </authorList>
    </citation>
    <scope>NUCLEOTIDE SEQUENCE [LARGE SCALE GENOMIC DNA]</scope>
    <source>
        <strain evidence="2 3">Miyake</strain>
    </source>
</reference>
<dbReference type="AlphaFoldDB" id="A0A2H6KJV4"/>
<keyword evidence="1" id="KW-0472">Membrane</keyword>
<dbReference type="VEuPathDB" id="PiroplasmaDB:BOVATA_047520"/>
<organism evidence="2 3">
    <name type="scientific">Babesia ovata</name>
    <dbReference type="NCBI Taxonomy" id="189622"/>
    <lineage>
        <taxon>Eukaryota</taxon>
        <taxon>Sar</taxon>
        <taxon>Alveolata</taxon>
        <taxon>Apicomplexa</taxon>
        <taxon>Aconoidasida</taxon>
        <taxon>Piroplasmida</taxon>
        <taxon>Babesiidae</taxon>
        <taxon>Babesia</taxon>
    </lineage>
</organism>
<keyword evidence="1" id="KW-1133">Transmembrane helix</keyword>
<accession>A0A2H6KJV4</accession>
<dbReference type="GeneID" id="39877029"/>
<sequence length="407" mass="45648">MSVHVFHEALEAHEEIPVYLAGQLPQLLGHLGGEVFQRVLRGLHVVPPRLLGELRDCIFYLLVYEAFNVFHFLPFYVIGVGEEGVDAILDFFKFFVNMRSFQLAQMPTGVSSCSLNGFAELIKVFSDLGDCVPIELFNVFLDFLEAILIVIICSNLLYHKFHILDHASFFCIFAFLTLQLTPQIVKLLGDLVDALVNLFGLFGQYALLIAKFTNNILQALSIVIIIPTCLVTHPFGHQFTQRLDDVVVQRAHLRFECCFDCFVGYANLFRGAIFILQLPSKLSKLLPNCFDGSFDCSGFVSKRPLLQTVDRQSDCVEAFFSSIQTALVKSIFQFLQVLLDAIIVLTFVIAGLTVLAFIHEPRDGFELVGDFFEGGVDGLFLTGDFICTAETSLVLERLHRVGDIFFG</sequence>
<feature type="transmembrane region" description="Helical" evidence="1">
    <location>
        <begin position="191"/>
        <end position="209"/>
    </location>
</feature>
<protein>
    <submittedName>
        <fullName evidence="2">Glycosyl transferase, putative</fullName>
    </submittedName>
</protein>
<keyword evidence="3" id="KW-1185">Reference proteome</keyword>
<comment type="caution">
    <text evidence="2">The sequence shown here is derived from an EMBL/GenBank/DDBJ whole genome shotgun (WGS) entry which is preliminary data.</text>
</comment>
<gene>
    <name evidence="2" type="ORF">BOVATA_047520</name>
</gene>
<dbReference type="GO" id="GO:0016740">
    <property type="term" value="F:transferase activity"/>
    <property type="evidence" value="ECO:0007669"/>
    <property type="project" value="UniProtKB-KW"/>
</dbReference>
<evidence type="ECO:0000313" key="2">
    <source>
        <dbReference type="EMBL" id="GBE63259.1"/>
    </source>
</evidence>
<feature type="transmembrane region" description="Helical" evidence="1">
    <location>
        <begin position="337"/>
        <end position="358"/>
    </location>
</feature>
<feature type="transmembrane region" description="Helical" evidence="1">
    <location>
        <begin position="136"/>
        <end position="158"/>
    </location>
</feature>